<comment type="similarity">
    <text evidence="1 4">Belongs to the short-chain dehydrogenases/reductases (SDR) family.</text>
</comment>
<evidence type="ECO:0000256" key="4">
    <source>
        <dbReference type="RuleBase" id="RU000363"/>
    </source>
</evidence>
<name>A0ABZ0IHF9_9GAMM</name>
<dbReference type="Proteomes" id="UP001626549">
    <property type="component" value="Chromosome"/>
</dbReference>
<keyword evidence="3" id="KW-0560">Oxidoreductase</keyword>
<evidence type="ECO:0000313" key="6">
    <source>
        <dbReference type="Proteomes" id="UP001626549"/>
    </source>
</evidence>
<dbReference type="PRINTS" id="PR00081">
    <property type="entry name" value="GDHRDH"/>
</dbReference>
<proteinExistence type="inferred from homology"/>
<dbReference type="PRINTS" id="PR00080">
    <property type="entry name" value="SDRFAMILY"/>
</dbReference>
<dbReference type="SUPFAM" id="SSF51735">
    <property type="entry name" value="NAD(P)-binding Rossmann-fold domains"/>
    <property type="match status" value="1"/>
</dbReference>
<evidence type="ECO:0000256" key="2">
    <source>
        <dbReference type="ARBA" id="ARBA00022857"/>
    </source>
</evidence>
<dbReference type="InterPro" id="IPR002347">
    <property type="entry name" value="SDR_fam"/>
</dbReference>
<dbReference type="InterPro" id="IPR036291">
    <property type="entry name" value="NAD(P)-bd_dom_sf"/>
</dbReference>
<keyword evidence="2" id="KW-0521">NADP</keyword>
<dbReference type="Gene3D" id="3.40.50.720">
    <property type="entry name" value="NAD(P)-binding Rossmann-like Domain"/>
    <property type="match status" value="1"/>
</dbReference>
<reference evidence="5 6" key="1">
    <citation type="submission" date="2023-10" db="EMBL/GenBank/DDBJ databases">
        <title>Two novel species belonging to the OM43/NOR5 clade.</title>
        <authorList>
            <person name="Park M."/>
        </authorList>
    </citation>
    <scope>NUCLEOTIDE SEQUENCE [LARGE SCALE GENOMIC DNA]</scope>
    <source>
        <strain evidence="5 6">IMCC45268</strain>
    </source>
</reference>
<dbReference type="EMBL" id="CP136865">
    <property type="protein sequence ID" value="WOJ98249.1"/>
    <property type="molecule type" value="Genomic_DNA"/>
</dbReference>
<sequence>MNNFENTVGFITGGAAGIGLGVGRALGLKGMTLVLADVEPETLATAAEELRKEGITVHTEVLDVRDADAYREVAERTLATHGKVNFLFNNAGVGGGHAPAGETPLQDWRWVVDVNVLGVVYGVEFFLPAMRASGEPCYIINTASLAGHVANPGMGAYCATKFAVVGYSETMRHELAGSDIQISVLCPAWVKTRIAQSRRNHPDAAEAASASGEQDGMNKIDEIIANEGISVEALTERVVAGMDSGTFYLFTHPDFWPAVQERLDRIAADYQEVIPG</sequence>
<evidence type="ECO:0000256" key="3">
    <source>
        <dbReference type="ARBA" id="ARBA00023002"/>
    </source>
</evidence>
<protein>
    <submittedName>
        <fullName evidence="5">SDR family NAD(P)-dependent oxidoreductase</fullName>
    </submittedName>
</protein>
<dbReference type="PANTHER" id="PTHR43391:SF14">
    <property type="entry name" value="DEHYDROGENASE_REDUCTASE SDR FAMILY PROTEIN 7-LIKE"/>
    <property type="match status" value="1"/>
</dbReference>
<dbReference type="PANTHER" id="PTHR43391">
    <property type="entry name" value="RETINOL DEHYDROGENASE-RELATED"/>
    <property type="match status" value="1"/>
</dbReference>
<gene>
    <name evidence="5" type="ORF">R0137_06685</name>
</gene>
<dbReference type="CDD" id="cd05233">
    <property type="entry name" value="SDR_c"/>
    <property type="match status" value="1"/>
</dbReference>
<evidence type="ECO:0000256" key="1">
    <source>
        <dbReference type="ARBA" id="ARBA00006484"/>
    </source>
</evidence>
<organism evidence="5 6">
    <name type="scientific">Congregibacter brevis</name>
    <dbReference type="NCBI Taxonomy" id="3081201"/>
    <lineage>
        <taxon>Bacteria</taxon>
        <taxon>Pseudomonadati</taxon>
        <taxon>Pseudomonadota</taxon>
        <taxon>Gammaproteobacteria</taxon>
        <taxon>Cellvibrionales</taxon>
        <taxon>Halieaceae</taxon>
        <taxon>Congregibacter</taxon>
    </lineage>
</organism>
<dbReference type="InterPro" id="IPR020904">
    <property type="entry name" value="Sc_DH/Rdtase_CS"/>
</dbReference>
<dbReference type="PROSITE" id="PS00061">
    <property type="entry name" value="ADH_SHORT"/>
    <property type="match status" value="1"/>
</dbReference>
<evidence type="ECO:0000313" key="5">
    <source>
        <dbReference type="EMBL" id="WOJ98249.1"/>
    </source>
</evidence>
<dbReference type="RefSeq" id="WP_407329532.1">
    <property type="nucleotide sequence ID" value="NZ_CP136865.1"/>
</dbReference>
<keyword evidence="6" id="KW-1185">Reference proteome</keyword>
<dbReference type="Pfam" id="PF00106">
    <property type="entry name" value="adh_short"/>
    <property type="match status" value="1"/>
</dbReference>
<accession>A0ABZ0IHF9</accession>